<organism evidence="3 4">
    <name type="scientific">Pyricularia grisea</name>
    <name type="common">Crabgrass-specific blast fungus</name>
    <name type="synonym">Magnaporthe grisea</name>
    <dbReference type="NCBI Taxonomy" id="148305"/>
    <lineage>
        <taxon>Eukaryota</taxon>
        <taxon>Fungi</taxon>
        <taxon>Dikarya</taxon>
        <taxon>Ascomycota</taxon>
        <taxon>Pezizomycotina</taxon>
        <taxon>Sordariomycetes</taxon>
        <taxon>Sordariomycetidae</taxon>
        <taxon>Magnaporthales</taxon>
        <taxon>Pyriculariaceae</taxon>
        <taxon>Pyricularia</taxon>
    </lineage>
</organism>
<evidence type="ECO:0000256" key="1">
    <source>
        <dbReference type="SAM" id="MobiDB-lite"/>
    </source>
</evidence>
<evidence type="ECO:0000313" key="4">
    <source>
        <dbReference type="Proteomes" id="UP001059893"/>
    </source>
</evidence>
<comment type="caution">
    <text evidence="3">The sequence shown here is derived from an EMBL/GenBank/DDBJ whole genome shotgun (WGS) entry which is preliminary data.</text>
</comment>
<reference evidence="3" key="1">
    <citation type="submission" date="2021-01" db="EMBL/GenBank/DDBJ databases">
        <title>Deciphering the adaptive evolutionary patterns associated with biogeogrpahic diversity in the finger millet blast pathogen Magnaporthe oryzae in Eastern Africa.</title>
        <authorList>
            <person name="Onyema G."/>
            <person name="Shittu T.A."/>
            <person name="Dodsworth S."/>
            <person name="Devilliers S."/>
            <person name="Muthumeenakshi S."/>
            <person name="Sreenivasaprasad S."/>
        </authorList>
    </citation>
    <scope>NUCLEOTIDE SEQUENCE</scope>
    <source>
        <strain evidence="3">D15/s37</strain>
    </source>
</reference>
<evidence type="ECO:0000313" key="3">
    <source>
        <dbReference type="EMBL" id="KAI6296681.1"/>
    </source>
</evidence>
<feature type="transmembrane region" description="Helical" evidence="2">
    <location>
        <begin position="448"/>
        <end position="478"/>
    </location>
</feature>
<feature type="compositionally biased region" description="Low complexity" evidence="1">
    <location>
        <begin position="706"/>
        <end position="743"/>
    </location>
</feature>
<dbReference type="Proteomes" id="UP001059893">
    <property type="component" value="Unassembled WGS sequence"/>
</dbReference>
<proteinExistence type="predicted"/>
<name>A0ABQ8NGE2_PYRGI</name>
<keyword evidence="2" id="KW-1133">Transmembrane helix</keyword>
<feature type="transmembrane region" description="Helical" evidence="2">
    <location>
        <begin position="350"/>
        <end position="371"/>
    </location>
</feature>
<keyword evidence="2" id="KW-0472">Membrane</keyword>
<keyword evidence="2" id="KW-0812">Transmembrane</keyword>
<accession>A0ABQ8NGE2</accession>
<feature type="transmembrane region" description="Helical" evidence="2">
    <location>
        <begin position="562"/>
        <end position="580"/>
    </location>
</feature>
<feature type="region of interest" description="Disordered" evidence="1">
    <location>
        <begin position="668"/>
        <end position="758"/>
    </location>
</feature>
<protein>
    <submittedName>
        <fullName evidence="3">Uncharacterized protein</fullName>
    </submittedName>
</protein>
<dbReference type="EMBL" id="JABSND010000129">
    <property type="protein sequence ID" value="KAI6296681.1"/>
    <property type="molecule type" value="Genomic_DNA"/>
</dbReference>
<feature type="transmembrane region" description="Helical" evidence="2">
    <location>
        <begin position="504"/>
        <end position="526"/>
    </location>
</feature>
<feature type="compositionally biased region" description="Low complexity" evidence="1">
    <location>
        <begin position="680"/>
        <end position="699"/>
    </location>
</feature>
<evidence type="ECO:0000256" key="2">
    <source>
        <dbReference type="SAM" id="Phobius"/>
    </source>
</evidence>
<gene>
    <name evidence="3" type="ORF">MCOR33_006795</name>
</gene>
<sequence length="898" mass="99160">MTSSNPHLVAARHCIAKLTAHIVSPSRVAVLGKKERAAIHDALSQWRSRTASARSWLAAQYPDLDSIPQSLILGMSELEEDIDTLAFAAAHKALGIFLDVAQVVACSKAKIAARTNAGQPQLLLSSWDHTEAELLQRLEKQRDLDRLGKGAELFRRLVTGDYGTTITKIRARVDSLQLGACQLSPHPVAECPRLKLLGRLEQQLLGDIADAASYLWTEFPDPAQLMARYQTETTMYLLLIKDRRSEIVGLLDGMVAEALDCACDVKLSGASKIRPVTTQRPTARVQGWRFRLAVLVQLARKSWPLLPFMLREAPSRSKLGQKDTLEAAKNMRIWHRVRAVTVGRGYRHAAFLFAVAVLLNASFNITVGGFLGNDPVADIRVALARPDLLWSETLETPLSSYVSFHLQFASLVLTAKMAISGIPTINYPGSRWRGMAVMSAPFSDLLKVVLMVTTLAIVQRVFCLAMQLGSLGIIFTALHGSNLRDWKLLMAKDLTSFNPDPSSYFTAMHILFCIINVAALFVILVMLISKGRFVLPTMVFAAARCIWYAVGHRSVVYLPLETANFFVAVGFAILGALMLLEEFFHDPMRLEASRCLGVMSRDAAVLAYKESEQRALHHRREDTQLRDPMQQVLPCGDQVRWLPGFYPTYPEVFLSMLNSCGYPLAKKSGNGTRDGGNSTGNKGSSITINISSNSTKNGTQNSTDNGTSMSMSISVSTSGPSTATIDSLSTSTSDPSTATIDSPKSGPSNLFRPPNPELFAPAGPDETCRTPTGGALGPGVFCYCHGHLAFNSMIDAAIDEACDSWHNLTLYRSEQVAYVKRVTTVKPVYLWMINNCVRERREAVVDRERCKAAMQVIRRRCQWPYWQQRGGHVTMNLDYEIGQEPDKCLMARLDVEDQ</sequence>
<keyword evidence="4" id="KW-1185">Reference proteome</keyword>